<accession>A0A4R5MI84</accession>
<dbReference type="Gene3D" id="3.90.550.10">
    <property type="entry name" value="Spore Coat Polysaccharide Biosynthesis Protein SpsA, Chain A"/>
    <property type="match status" value="1"/>
</dbReference>
<evidence type="ECO:0000313" key="2">
    <source>
        <dbReference type="Proteomes" id="UP000295668"/>
    </source>
</evidence>
<sequence length="305" mass="35125">MDSDTSNLTLKKSFFTFASGKKYLALAFALARSYRFHNGTSIPFSIISNKDFSLPWDLTWVNKTIVSQNILGPGLEFKLHLLDIAPTDESIFIDADSLIYGSISNLFSLFNKQTVNVIGLKVTDGIFVDEDVESACKEFDLNYMVRYCGAFYYLIKNKIGKDIFDYANELYLSGRKFQHNENTMYDEPILSIALSKFRVDPLADDGKIWGDLAQWEYKNQLNIFKFPPVFNNIANATNYKFWLPIGEYSPKILHVGSGNYNKKPWLFDSVRLKLHYKLLLPVNLSDWLVKIIVIPLYQLARKLLR</sequence>
<evidence type="ECO:0000313" key="1">
    <source>
        <dbReference type="EMBL" id="TDG35297.1"/>
    </source>
</evidence>
<dbReference type="RefSeq" id="WP_133263428.1">
    <property type="nucleotide sequence ID" value="NZ_SJCY01000011.1"/>
</dbReference>
<name>A0A4R5MI84_9SPHI</name>
<evidence type="ECO:0008006" key="3">
    <source>
        <dbReference type="Google" id="ProtNLM"/>
    </source>
</evidence>
<dbReference type="OrthoDB" id="786757at2"/>
<organism evidence="1 2">
    <name type="scientific">Pedobacter changchengzhani</name>
    <dbReference type="NCBI Taxonomy" id="2529274"/>
    <lineage>
        <taxon>Bacteria</taxon>
        <taxon>Pseudomonadati</taxon>
        <taxon>Bacteroidota</taxon>
        <taxon>Sphingobacteriia</taxon>
        <taxon>Sphingobacteriales</taxon>
        <taxon>Sphingobacteriaceae</taxon>
        <taxon>Pedobacter</taxon>
    </lineage>
</organism>
<dbReference type="InterPro" id="IPR029044">
    <property type="entry name" value="Nucleotide-diphossugar_trans"/>
</dbReference>
<dbReference type="Proteomes" id="UP000295668">
    <property type="component" value="Unassembled WGS sequence"/>
</dbReference>
<dbReference type="EMBL" id="SJCY01000011">
    <property type="protein sequence ID" value="TDG35297.1"/>
    <property type="molecule type" value="Genomic_DNA"/>
</dbReference>
<reference evidence="1 2" key="1">
    <citation type="submission" date="2019-02" db="EMBL/GenBank/DDBJ databases">
        <title>Pedobacter sp. nov., a novel speices isolated from soil of pinguins habitat in Antarcitica.</title>
        <authorList>
            <person name="He R.-H."/>
        </authorList>
    </citation>
    <scope>NUCLEOTIDE SEQUENCE [LARGE SCALE GENOMIC DNA]</scope>
    <source>
        <strain evidence="1 2">E01020</strain>
    </source>
</reference>
<dbReference type="SUPFAM" id="SSF53448">
    <property type="entry name" value="Nucleotide-diphospho-sugar transferases"/>
    <property type="match status" value="1"/>
</dbReference>
<gene>
    <name evidence="1" type="ORF">EZJ43_14475</name>
</gene>
<keyword evidence="2" id="KW-1185">Reference proteome</keyword>
<dbReference type="AlphaFoldDB" id="A0A4R5MI84"/>
<proteinExistence type="predicted"/>
<protein>
    <recommendedName>
        <fullName evidence="3">Glycosyl transferase</fullName>
    </recommendedName>
</protein>
<comment type="caution">
    <text evidence="1">The sequence shown here is derived from an EMBL/GenBank/DDBJ whole genome shotgun (WGS) entry which is preliminary data.</text>
</comment>